<sequence length="76" mass="8224">MDPNLGGFYAIDAALNLAALARACTSEKSADRPGMTKIVFNLSVLTQSSSEMYERSWTSSGLETEDVHMISPVIAR</sequence>
<keyword evidence="2" id="KW-1185">Reference proteome</keyword>
<evidence type="ECO:0000313" key="2">
    <source>
        <dbReference type="Proteomes" id="UP001056120"/>
    </source>
</evidence>
<organism evidence="1 2">
    <name type="scientific">Smallanthus sonchifolius</name>
    <dbReference type="NCBI Taxonomy" id="185202"/>
    <lineage>
        <taxon>Eukaryota</taxon>
        <taxon>Viridiplantae</taxon>
        <taxon>Streptophyta</taxon>
        <taxon>Embryophyta</taxon>
        <taxon>Tracheophyta</taxon>
        <taxon>Spermatophyta</taxon>
        <taxon>Magnoliopsida</taxon>
        <taxon>eudicotyledons</taxon>
        <taxon>Gunneridae</taxon>
        <taxon>Pentapetalae</taxon>
        <taxon>asterids</taxon>
        <taxon>campanulids</taxon>
        <taxon>Asterales</taxon>
        <taxon>Asteraceae</taxon>
        <taxon>Asteroideae</taxon>
        <taxon>Heliantheae alliance</taxon>
        <taxon>Millerieae</taxon>
        <taxon>Smallanthus</taxon>
    </lineage>
</organism>
<evidence type="ECO:0000313" key="1">
    <source>
        <dbReference type="EMBL" id="KAI3808601.1"/>
    </source>
</evidence>
<name>A0ACB9IM76_9ASTR</name>
<comment type="caution">
    <text evidence="1">The sequence shown here is derived from an EMBL/GenBank/DDBJ whole genome shotgun (WGS) entry which is preliminary data.</text>
</comment>
<proteinExistence type="predicted"/>
<accession>A0ACB9IM76</accession>
<dbReference type="EMBL" id="CM042025">
    <property type="protein sequence ID" value="KAI3808601.1"/>
    <property type="molecule type" value="Genomic_DNA"/>
</dbReference>
<gene>
    <name evidence="1" type="ORF">L1987_24556</name>
</gene>
<protein>
    <submittedName>
        <fullName evidence="1">Uncharacterized protein</fullName>
    </submittedName>
</protein>
<reference evidence="2" key="1">
    <citation type="journal article" date="2022" name="Mol. Ecol. Resour.">
        <title>The genomes of chicory, endive, great burdock and yacon provide insights into Asteraceae palaeo-polyploidization history and plant inulin production.</title>
        <authorList>
            <person name="Fan W."/>
            <person name="Wang S."/>
            <person name="Wang H."/>
            <person name="Wang A."/>
            <person name="Jiang F."/>
            <person name="Liu H."/>
            <person name="Zhao H."/>
            <person name="Xu D."/>
            <person name="Zhang Y."/>
        </authorList>
    </citation>
    <scope>NUCLEOTIDE SEQUENCE [LARGE SCALE GENOMIC DNA]</scope>
    <source>
        <strain evidence="2">cv. Yunnan</strain>
    </source>
</reference>
<reference evidence="1 2" key="2">
    <citation type="journal article" date="2022" name="Mol. Ecol. Resour.">
        <title>The genomes of chicory, endive, great burdock and yacon provide insights into Asteraceae paleo-polyploidization history and plant inulin production.</title>
        <authorList>
            <person name="Fan W."/>
            <person name="Wang S."/>
            <person name="Wang H."/>
            <person name="Wang A."/>
            <person name="Jiang F."/>
            <person name="Liu H."/>
            <person name="Zhao H."/>
            <person name="Xu D."/>
            <person name="Zhang Y."/>
        </authorList>
    </citation>
    <scope>NUCLEOTIDE SEQUENCE [LARGE SCALE GENOMIC DNA]</scope>
    <source>
        <strain evidence="2">cv. Yunnan</strain>
        <tissue evidence="1">Leaves</tissue>
    </source>
</reference>
<dbReference type="Proteomes" id="UP001056120">
    <property type="component" value="Linkage Group LG08"/>
</dbReference>